<evidence type="ECO:0000259" key="1">
    <source>
        <dbReference type="Pfam" id="PF24764"/>
    </source>
</evidence>
<gene>
    <name evidence="2" type="ORF">PLOB_00011926</name>
</gene>
<accession>A0ABN8QYD1</accession>
<evidence type="ECO:0000313" key="3">
    <source>
        <dbReference type="Proteomes" id="UP001159405"/>
    </source>
</evidence>
<dbReference type="InterPro" id="IPR058913">
    <property type="entry name" value="Integrase_dom_put"/>
</dbReference>
<keyword evidence="3" id="KW-1185">Reference proteome</keyword>
<feature type="domain" description="Integrase core" evidence="1">
    <location>
        <begin position="47"/>
        <end position="165"/>
    </location>
</feature>
<proteinExistence type="predicted"/>
<reference evidence="2 3" key="1">
    <citation type="submission" date="2022-05" db="EMBL/GenBank/DDBJ databases">
        <authorList>
            <consortium name="Genoscope - CEA"/>
            <person name="William W."/>
        </authorList>
    </citation>
    <scope>NUCLEOTIDE SEQUENCE [LARGE SCALE GENOMIC DNA]</scope>
</reference>
<name>A0ABN8QYD1_9CNID</name>
<protein>
    <recommendedName>
        <fullName evidence="1">Integrase core domain-containing protein</fullName>
    </recommendedName>
</protein>
<comment type="caution">
    <text evidence="2">The sequence shown here is derived from an EMBL/GenBank/DDBJ whole genome shotgun (WGS) entry which is preliminary data.</text>
</comment>
<evidence type="ECO:0000313" key="2">
    <source>
        <dbReference type="EMBL" id="CAH3171521.1"/>
    </source>
</evidence>
<organism evidence="2 3">
    <name type="scientific">Porites lobata</name>
    <dbReference type="NCBI Taxonomy" id="104759"/>
    <lineage>
        <taxon>Eukaryota</taxon>
        <taxon>Metazoa</taxon>
        <taxon>Cnidaria</taxon>
        <taxon>Anthozoa</taxon>
        <taxon>Hexacorallia</taxon>
        <taxon>Scleractinia</taxon>
        <taxon>Fungiina</taxon>
        <taxon>Poritidae</taxon>
        <taxon>Porites</taxon>
    </lineage>
</organism>
<dbReference type="Pfam" id="PF24764">
    <property type="entry name" value="rva_4"/>
    <property type="match status" value="1"/>
</dbReference>
<dbReference type="EMBL" id="CALNXK010000164">
    <property type="protein sequence ID" value="CAH3171521.1"/>
    <property type="molecule type" value="Genomic_DNA"/>
</dbReference>
<sequence>MASCGITAGDKRIGKALSIVSPLFQRNTNTARQTNPYPYHADYFGHKLHIDQNEILAMYGLTEVSACDGYSGKIVAFATMPVKNNALIYENVYRYKLQSFWHGIWDQLRVDHGTEFYLSLYVQEKMSPYRTNTRRAPFIKTTSKQNHPAERKWVEFNSRVNYPIKRALNAMVRPNKYG</sequence>
<dbReference type="Proteomes" id="UP001159405">
    <property type="component" value="Unassembled WGS sequence"/>
</dbReference>